<feature type="region of interest" description="Disordered" evidence="1">
    <location>
        <begin position="335"/>
        <end position="356"/>
    </location>
</feature>
<feature type="compositionally biased region" description="Low complexity" evidence="1">
    <location>
        <begin position="274"/>
        <end position="285"/>
    </location>
</feature>
<gene>
    <name evidence="2" type="ORF">OIDMADRAFT_144875</name>
</gene>
<keyword evidence="3" id="KW-1185">Reference proteome</keyword>
<dbReference type="PANTHER" id="PTHR38887:SF1">
    <property type="entry name" value="RAS MODIFICATION PROTEIN ERF4"/>
    <property type="match status" value="1"/>
</dbReference>
<evidence type="ECO:0000313" key="2">
    <source>
        <dbReference type="EMBL" id="KIN02311.1"/>
    </source>
</evidence>
<dbReference type="EMBL" id="KN832875">
    <property type="protein sequence ID" value="KIN02311.1"/>
    <property type="molecule type" value="Genomic_DNA"/>
</dbReference>
<feature type="compositionally biased region" description="Polar residues" evidence="1">
    <location>
        <begin position="24"/>
        <end position="37"/>
    </location>
</feature>
<reference evidence="2 3" key="1">
    <citation type="submission" date="2014-04" db="EMBL/GenBank/DDBJ databases">
        <authorList>
            <consortium name="DOE Joint Genome Institute"/>
            <person name="Kuo A."/>
            <person name="Martino E."/>
            <person name="Perotto S."/>
            <person name="Kohler A."/>
            <person name="Nagy L.G."/>
            <person name="Floudas D."/>
            <person name="Copeland A."/>
            <person name="Barry K.W."/>
            <person name="Cichocki N."/>
            <person name="Veneault-Fourrey C."/>
            <person name="LaButti K."/>
            <person name="Lindquist E.A."/>
            <person name="Lipzen A."/>
            <person name="Lundell T."/>
            <person name="Morin E."/>
            <person name="Murat C."/>
            <person name="Sun H."/>
            <person name="Tunlid A."/>
            <person name="Henrissat B."/>
            <person name="Grigoriev I.V."/>
            <person name="Hibbett D.S."/>
            <person name="Martin F."/>
            <person name="Nordberg H.P."/>
            <person name="Cantor M.N."/>
            <person name="Hua S.X."/>
        </authorList>
    </citation>
    <scope>NUCLEOTIDE SEQUENCE [LARGE SCALE GENOMIC DNA]</scope>
    <source>
        <strain evidence="2 3">Zn</strain>
    </source>
</reference>
<dbReference type="HOGENOM" id="CLU_023303_2_0_1"/>
<dbReference type="InParanoid" id="A0A0C3H2C3"/>
<feature type="compositionally biased region" description="Polar residues" evidence="1">
    <location>
        <begin position="300"/>
        <end position="318"/>
    </location>
</feature>
<protein>
    <submittedName>
        <fullName evidence="2">Uncharacterized protein</fullName>
    </submittedName>
</protein>
<organism evidence="2 3">
    <name type="scientific">Oidiodendron maius (strain Zn)</name>
    <dbReference type="NCBI Taxonomy" id="913774"/>
    <lineage>
        <taxon>Eukaryota</taxon>
        <taxon>Fungi</taxon>
        <taxon>Dikarya</taxon>
        <taxon>Ascomycota</taxon>
        <taxon>Pezizomycotina</taxon>
        <taxon>Leotiomycetes</taxon>
        <taxon>Leotiomycetes incertae sedis</taxon>
        <taxon>Myxotrichaceae</taxon>
        <taxon>Oidiodendron</taxon>
    </lineage>
</organism>
<name>A0A0C3H2C3_OIDMZ</name>
<evidence type="ECO:0000256" key="1">
    <source>
        <dbReference type="SAM" id="MobiDB-lite"/>
    </source>
</evidence>
<sequence>MVLIAGLIGIGLALEAVERRHANRNSSAGKNNIQAQGSRHDSRDTSQATQAQLDEQAFQEVQQYADFQKDLSERVSNDLMKDEAIPASTYPPPMPNNVKQEFSHPPYVDAAIMSPIFQRGVPSPVVIPQQRSEDGRIVWARAYSPALWQCGITQDAFFYFIDCYNEIIKNSLRSEVVNINSMGVGHYSSIAQVLSSQAVPMAVSLAKGSQSLEPTSNYLRQANSQLFSPRGLYAIAIAFNSQQSQIYLADHSYSYPNTSVSNAQSQFVFAAPPVSSENESSSASPKVARRKKSDAKKPQKQQNSSRRTTNRSKGQLKSTFDGALSSGVRGLRSLNSEASGMINRPQEDRTSSRPIGSGEMAQETLYLLIVNDTSQNIGFIQASHGTQPPFHYYQYHDRPVFQVDVSNQPWVYAPDHKVYSTSTFDPSGHVETQQHNDPPPAYDSMMRASYDRAQANGGEYCVPTL</sequence>
<proteinExistence type="predicted"/>
<dbReference type="PANTHER" id="PTHR38887">
    <property type="entry name" value="CHROMOSOME 21, WHOLE GENOME SHOTGUN SEQUENCE"/>
    <property type="match status" value="1"/>
</dbReference>
<feature type="region of interest" description="Disordered" evidence="1">
    <location>
        <begin position="23"/>
        <end position="50"/>
    </location>
</feature>
<dbReference type="InterPro" id="IPR053221">
    <property type="entry name" value="Burnettramic_acid_biosynth"/>
</dbReference>
<accession>A0A0C3H2C3</accession>
<dbReference type="AlphaFoldDB" id="A0A0C3H2C3"/>
<dbReference type="OrthoDB" id="3433125at2759"/>
<reference evidence="3" key="2">
    <citation type="submission" date="2015-01" db="EMBL/GenBank/DDBJ databases">
        <title>Evolutionary Origins and Diversification of the Mycorrhizal Mutualists.</title>
        <authorList>
            <consortium name="DOE Joint Genome Institute"/>
            <consortium name="Mycorrhizal Genomics Consortium"/>
            <person name="Kohler A."/>
            <person name="Kuo A."/>
            <person name="Nagy L.G."/>
            <person name="Floudas D."/>
            <person name="Copeland A."/>
            <person name="Barry K.W."/>
            <person name="Cichocki N."/>
            <person name="Veneault-Fourrey C."/>
            <person name="LaButti K."/>
            <person name="Lindquist E.A."/>
            <person name="Lipzen A."/>
            <person name="Lundell T."/>
            <person name="Morin E."/>
            <person name="Murat C."/>
            <person name="Riley R."/>
            <person name="Ohm R."/>
            <person name="Sun H."/>
            <person name="Tunlid A."/>
            <person name="Henrissat B."/>
            <person name="Grigoriev I.V."/>
            <person name="Hibbett D.S."/>
            <person name="Martin F."/>
        </authorList>
    </citation>
    <scope>NUCLEOTIDE SEQUENCE [LARGE SCALE GENOMIC DNA]</scope>
    <source>
        <strain evidence="3">Zn</strain>
    </source>
</reference>
<dbReference type="Proteomes" id="UP000054321">
    <property type="component" value="Unassembled WGS sequence"/>
</dbReference>
<feature type="region of interest" description="Disordered" evidence="1">
    <location>
        <begin position="274"/>
        <end position="323"/>
    </location>
</feature>
<evidence type="ECO:0000313" key="3">
    <source>
        <dbReference type="Proteomes" id="UP000054321"/>
    </source>
</evidence>